<sequence>MNRSFDIALAQMTPANGDIGANLAKMEAIINECKRKFPNVRLLLFPELCTTGYVLSEMLKEAAQTWDGSTFQYMSQLAQKFQLYIAYGYVEKDRTENIYNSLMLIHPNGQCIGNYRKIHLTPFEKAWFSSGAEPVLVDTDLGRIGLMICWDLAFPELARYLAVHGAELLLVPCAWESPFHAPFQKFAMARAIDNTIYVAACNQIGSSSSFHFFGLSSIYGPDGRKIAAANMNGREELVHAMIDQNQRQALKKHFYTMMDERRIDLYRQWIWRE</sequence>
<evidence type="ECO:0000259" key="2">
    <source>
        <dbReference type="PROSITE" id="PS50263"/>
    </source>
</evidence>
<gene>
    <name evidence="3" type="ORF">C1N76_15960</name>
</gene>
<organism evidence="3 4">
    <name type="scientific">Geobacillus thermoleovorans</name>
    <name type="common">Bacillus thermoleovorans</name>
    <dbReference type="NCBI Taxonomy" id="33941"/>
    <lineage>
        <taxon>Bacteria</taxon>
        <taxon>Bacillati</taxon>
        <taxon>Bacillota</taxon>
        <taxon>Bacilli</taxon>
        <taxon>Bacillales</taxon>
        <taxon>Anoxybacillaceae</taxon>
        <taxon>Geobacillus</taxon>
        <taxon>Geobacillus thermoleovorans group</taxon>
    </lineage>
</organism>
<evidence type="ECO:0000313" key="3">
    <source>
        <dbReference type="EMBL" id="AWO75859.1"/>
    </source>
</evidence>
<dbReference type="AlphaFoldDB" id="A0A2Z3NDH6"/>
<dbReference type="SUPFAM" id="SSF56317">
    <property type="entry name" value="Carbon-nitrogen hydrolase"/>
    <property type="match status" value="1"/>
</dbReference>
<feature type="domain" description="CN hydrolase" evidence="2">
    <location>
        <begin position="5"/>
        <end position="244"/>
    </location>
</feature>
<keyword evidence="3" id="KW-0378">Hydrolase</keyword>
<evidence type="ECO:0000256" key="1">
    <source>
        <dbReference type="ARBA" id="ARBA00010613"/>
    </source>
</evidence>
<dbReference type="Proteomes" id="UP000246996">
    <property type="component" value="Chromosome"/>
</dbReference>
<dbReference type="InterPro" id="IPR003010">
    <property type="entry name" value="C-N_Hydrolase"/>
</dbReference>
<name>A0A2Z3NDH6_GEOTH</name>
<protein>
    <submittedName>
        <fullName evidence="3">Carbon-nitrogen hydrolase family protein</fullName>
    </submittedName>
</protein>
<dbReference type="PANTHER" id="PTHR23088:SF27">
    <property type="entry name" value="DEAMINATED GLUTATHIONE AMIDASE"/>
    <property type="match status" value="1"/>
</dbReference>
<dbReference type="Pfam" id="PF00795">
    <property type="entry name" value="CN_hydrolase"/>
    <property type="match status" value="1"/>
</dbReference>
<proteinExistence type="inferred from homology"/>
<accession>A0A2Z3NDH6</accession>
<dbReference type="Gene3D" id="3.60.110.10">
    <property type="entry name" value="Carbon-nitrogen hydrolase"/>
    <property type="match status" value="1"/>
</dbReference>
<dbReference type="RefSeq" id="WP_047757944.1">
    <property type="nucleotide sequence ID" value="NZ_CP027303.2"/>
</dbReference>
<dbReference type="CDD" id="cd07197">
    <property type="entry name" value="nitrilase"/>
    <property type="match status" value="1"/>
</dbReference>
<comment type="similarity">
    <text evidence="1">Belongs to the carbon-nitrogen hydrolase superfamily. NIT1/NIT2 family.</text>
</comment>
<dbReference type="PROSITE" id="PS50263">
    <property type="entry name" value="CN_HYDROLASE"/>
    <property type="match status" value="1"/>
</dbReference>
<reference evidence="4" key="1">
    <citation type="submission" date="2018-02" db="EMBL/GenBank/DDBJ databases">
        <title>The complete genome of bacterial strain SGAirxxxx.</title>
        <authorList>
            <person name="Schuster S.C."/>
        </authorList>
    </citation>
    <scope>NUCLEOTIDE SEQUENCE [LARGE SCALE GENOMIC DNA]</scope>
    <source>
        <strain evidence="4">SGAir0734</strain>
    </source>
</reference>
<dbReference type="GO" id="GO:0016787">
    <property type="term" value="F:hydrolase activity"/>
    <property type="evidence" value="ECO:0007669"/>
    <property type="project" value="UniProtKB-KW"/>
</dbReference>
<evidence type="ECO:0000313" key="4">
    <source>
        <dbReference type="Proteomes" id="UP000246996"/>
    </source>
</evidence>
<dbReference type="PANTHER" id="PTHR23088">
    <property type="entry name" value="NITRILASE-RELATED"/>
    <property type="match status" value="1"/>
</dbReference>
<dbReference type="EMBL" id="CP027303">
    <property type="protein sequence ID" value="AWO75859.1"/>
    <property type="molecule type" value="Genomic_DNA"/>
</dbReference>
<dbReference type="InterPro" id="IPR036526">
    <property type="entry name" value="C-N_Hydrolase_sf"/>
</dbReference>